<dbReference type="AlphaFoldDB" id="A0A840FEL6"/>
<evidence type="ECO:0000313" key="3">
    <source>
        <dbReference type="Proteomes" id="UP000529795"/>
    </source>
</evidence>
<dbReference type="Proteomes" id="UP000529795">
    <property type="component" value="Unassembled WGS sequence"/>
</dbReference>
<name>A0A840FEL6_9SPHN</name>
<protein>
    <submittedName>
        <fullName evidence="2">Uncharacterized protein</fullName>
    </submittedName>
</protein>
<sequence length="101" mass="10910">MALDAIFNGPGSEAAEYRPANGDPVKPGVRVIRSRPDQAIGFGQGQVIADTNTIDVRMSDVPEPAVDDIFALGERLFRVNADPLSDVEELTWQTSCEPVEP</sequence>
<gene>
    <name evidence="2" type="ORF">GGQ80_002084</name>
</gene>
<organism evidence="2 3">
    <name type="scientific">Sphingomonas jinjuensis</name>
    <dbReference type="NCBI Taxonomy" id="535907"/>
    <lineage>
        <taxon>Bacteria</taxon>
        <taxon>Pseudomonadati</taxon>
        <taxon>Pseudomonadota</taxon>
        <taxon>Alphaproteobacteria</taxon>
        <taxon>Sphingomonadales</taxon>
        <taxon>Sphingomonadaceae</taxon>
        <taxon>Sphingomonas</taxon>
    </lineage>
</organism>
<reference evidence="2 3" key="1">
    <citation type="submission" date="2020-08" db="EMBL/GenBank/DDBJ databases">
        <title>Genomic Encyclopedia of Type Strains, Phase IV (KMG-IV): sequencing the most valuable type-strain genomes for metagenomic binning, comparative biology and taxonomic classification.</title>
        <authorList>
            <person name="Goeker M."/>
        </authorList>
    </citation>
    <scope>NUCLEOTIDE SEQUENCE [LARGE SCALE GENOMIC DNA]</scope>
    <source>
        <strain evidence="2 3">YC6723</strain>
    </source>
</reference>
<feature type="region of interest" description="Disordered" evidence="1">
    <location>
        <begin position="1"/>
        <end position="27"/>
    </location>
</feature>
<keyword evidence="3" id="KW-1185">Reference proteome</keyword>
<evidence type="ECO:0000256" key="1">
    <source>
        <dbReference type="SAM" id="MobiDB-lite"/>
    </source>
</evidence>
<accession>A0A840FEL6</accession>
<dbReference type="GO" id="GO:0019068">
    <property type="term" value="P:virion assembly"/>
    <property type="evidence" value="ECO:0007669"/>
    <property type="project" value="InterPro"/>
</dbReference>
<proteinExistence type="predicted"/>
<comment type="caution">
    <text evidence="2">The sequence shown here is derived from an EMBL/GenBank/DDBJ whole genome shotgun (WGS) entry which is preliminary data.</text>
</comment>
<dbReference type="Pfam" id="PF05354">
    <property type="entry name" value="Phage_attach"/>
    <property type="match status" value="1"/>
</dbReference>
<dbReference type="EMBL" id="JACIEV010000005">
    <property type="protein sequence ID" value="MBB4154174.1"/>
    <property type="molecule type" value="Genomic_DNA"/>
</dbReference>
<evidence type="ECO:0000313" key="2">
    <source>
        <dbReference type="EMBL" id="MBB4154174.1"/>
    </source>
</evidence>
<dbReference type="InterPro" id="IPR008018">
    <property type="entry name" value="Phage_tail_attach_FII"/>
</dbReference>